<gene>
    <name evidence="1" type="ORF">Pint_05594</name>
</gene>
<proteinExistence type="predicted"/>
<evidence type="ECO:0000313" key="1">
    <source>
        <dbReference type="EMBL" id="KAJ0046952.1"/>
    </source>
</evidence>
<reference evidence="2" key="1">
    <citation type="journal article" date="2023" name="G3 (Bethesda)">
        <title>Genome assembly and association tests identify interacting loci associated with vigor, precocity, and sex in interspecific pistachio rootstocks.</title>
        <authorList>
            <person name="Palmer W."/>
            <person name="Jacygrad E."/>
            <person name="Sagayaradj S."/>
            <person name="Cavanaugh K."/>
            <person name="Han R."/>
            <person name="Bertier L."/>
            <person name="Beede B."/>
            <person name="Kafkas S."/>
            <person name="Golino D."/>
            <person name="Preece J."/>
            <person name="Michelmore R."/>
        </authorList>
    </citation>
    <scope>NUCLEOTIDE SEQUENCE [LARGE SCALE GENOMIC DNA]</scope>
</reference>
<dbReference type="EMBL" id="CM047738">
    <property type="protein sequence ID" value="KAJ0046952.1"/>
    <property type="molecule type" value="Genomic_DNA"/>
</dbReference>
<comment type="caution">
    <text evidence="1">The sequence shown here is derived from an EMBL/GenBank/DDBJ whole genome shotgun (WGS) entry which is preliminary data.</text>
</comment>
<keyword evidence="2" id="KW-1185">Reference proteome</keyword>
<name>A0ACC0Z6K5_9ROSI</name>
<sequence>MASLTKPPSIFFFSTLLIIFTSSSTLSSSAPTPSPWPPQFHAVLFMNFTGTLQMIDLWYDWPNGRNFNIIRSQLGGLLYDLEWNNGTSFFYSFEGKKECRSVQLEVGILRPNWLEGAEHLGQRHLNGFVCNVWQKVGFLWYYEDVVTRRPVCWVFYSVLDDEKWQAPVYCFSKQQNSEELKPEQPNFIKGAFEKRLIDGAPSTFL</sequence>
<protein>
    <submittedName>
        <fullName evidence="1">Uncharacterized protein</fullName>
    </submittedName>
</protein>
<dbReference type="Proteomes" id="UP001163603">
    <property type="component" value="Chromosome 3"/>
</dbReference>
<accession>A0ACC0Z6K5</accession>
<evidence type="ECO:0000313" key="2">
    <source>
        <dbReference type="Proteomes" id="UP001163603"/>
    </source>
</evidence>
<organism evidence="1 2">
    <name type="scientific">Pistacia integerrima</name>
    <dbReference type="NCBI Taxonomy" id="434235"/>
    <lineage>
        <taxon>Eukaryota</taxon>
        <taxon>Viridiplantae</taxon>
        <taxon>Streptophyta</taxon>
        <taxon>Embryophyta</taxon>
        <taxon>Tracheophyta</taxon>
        <taxon>Spermatophyta</taxon>
        <taxon>Magnoliopsida</taxon>
        <taxon>eudicotyledons</taxon>
        <taxon>Gunneridae</taxon>
        <taxon>Pentapetalae</taxon>
        <taxon>rosids</taxon>
        <taxon>malvids</taxon>
        <taxon>Sapindales</taxon>
        <taxon>Anacardiaceae</taxon>
        <taxon>Pistacia</taxon>
    </lineage>
</organism>